<accession>A0AB36K4V4</accession>
<feature type="transmembrane region" description="Helical" evidence="1">
    <location>
        <begin position="83"/>
        <end position="100"/>
    </location>
</feature>
<keyword evidence="1" id="KW-0472">Membrane</keyword>
<sequence>MKFVLVRVFGIAFFVLMTAFMFRAGLIREAMQPFTPLPEHIRLISHLNYVALLVTPILSVGVIALGLYQLFHPKRDVHSYGTYGKYFTVVLFLGLSVAFVNRMYLGYRVDQAGYVKCAEESRTSAKSSWRVYAKDLSLCKSSSGIAGG</sequence>
<feature type="transmembrane region" description="Helical" evidence="1">
    <location>
        <begin position="6"/>
        <end position="26"/>
    </location>
</feature>
<dbReference type="AlphaFoldDB" id="A0AB36K4V4"/>
<dbReference type="RefSeq" id="WP_077459234.1">
    <property type="nucleotide sequence ID" value="NZ_MUEO01000043.1"/>
</dbReference>
<protein>
    <submittedName>
        <fullName evidence="2">Uncharacterized protein</fullName>
    </submittedName>
</protein>
<name>A0AB36K4V4_9GAMM</name>
<keyword evidence="1" id="KW-1133">Transmembrane helix</keyword>
<dbReference type="Pfam" id="PF06836">
    <property type="entry name" value="DUF1240"/>
    <property type="match status" value="1"/>
</dbReference>
<reference evidence="2 3" key="1">
    <citation type="journal article" date="2017" name="Genome Announc.">
        <title>Draft Genome Sequences of Salinivibrio proteolyticus, Salinivibrio sharmensis, Salinivibrio siamensis, Salinivibrio costicola subsp. alcaliphilus, Salinivibrio costicola subsp. vallismortis, and 29 New Isolates Belonging to the Genus Salinivibrio.</title>
        <authorList>
            <person name="Lopez-Hermoso C."/>
            <person name="de la Haba R.R."/>
            <person name="Sanchez-Porro C."/>
            <person name="Bayliss S.C."/>
            <person name="Feil E.J."/>
            <person name="Ventosa A."/>
        </authorList>
    </citation>
    <scope>NUCLEOTIDE SEQUENCE [LARGE SCALE GENOMIC DNA]</scope>
    <source>
        <strain evidence="2 3">IC202</strain>
    </source>
</reference>
<dbReference type="Proteomes" id="UP000188726">
    <property type="component" value="Unassembled WGS sequence"/>
</dbReference>
<dbReference type="InterPro" id="IPR010665">
    <property type="entry name" value="DUF1240"/>
</dbReference>
<evidence type="ECO:0000313" key="2">
    <source>
        <dbReference type="EMBL" id="OOE42362.1"/>
    </source>
</evidence>
<dbReference type="EMBL" id="MUEO01000043">
    <property type="protein sequence ID" value="OOE42362.1"/>
    <property type="molecule type" value="Genomic_DNA"/>
</dbReference>
<evidence type="ECO:0000256" key="1">
    <source>
        <dbReference type="SAM" id="Phobius"/>
    </source>
</evidence>
<gene>
    <name evidence="2" type="ORF">BZG09_13885</name>
</gene>
<feature type="transmembrane region" description="Helical" evidence="1">
    <location>
        <begin position="47"/>
        <end position="71"/>
    </location>
</feature>
<organism evidence="2 3">
    <name type="scientific">Salinivibrio kushneri</name>
    <dbReference type="NCBI Taxonomy" id="1908198"/>
    <lineage>
        <taxon>Bacteria</taxon>
        <taxon>Pseudomonadati</taxon>
        <taxon>Pseudomonadota</taxon>
        <taxon>Gammaproteobacteria</taxon>
        <taxon>Vibrionales</taxon>
        <taxon>Vibrionaceae</taxon>
        <taxon>Salinivibrio</taxon>
    </lineage>
</organism>
<keyword evidence="1" id="KW-0812">Transmembrane</keyword>
<evidence type="ECO:0000313" key="3">
    <source>
        <dbReference type="Proteomes" id="UP000188726"/>
    </source>
</evidence>
<proteinExistence type="predicted"/>
<comment type="caution">
    <text evidence="2">The sequence shown here is derived from an EMBL/GenBank/DDBJ whole genome shotgun (WGS) entry which is preliminary data.</text>
</comment>